<dbReference type="GeneID" id="20375090"/>
<feature type="compositionally biased region" description="Polar residues" evidence="5">
    <location>
        <begin position="490"/>
        <end position="500"/>
    </location>
</feature>
<evidence type="ECO:0000256" key="5">
    <source>
        <dbReference type="SAM" id="MobiDB-lite"/>
    </source>
</evidence>
<name>R9APS5_WALI9</name>
<feature type="transmembrane region" description="Helical" evidence="6">
    <location>
        <begin position="393"/>
        <end position="416"/>
    </location>
</feature>
<keyword evidence="8" id="KW-1185">Reference proteome</keyword>
<keyword evidence="2 6" id="KW-0812">Transmembrane</keyword>
<accession>R9APS5</accession>
<evidence type="ECO:0000313" key="7">
    <source>
        <dbReference type="EMBL" id="EOR04060.1"/>
    </source>
</evidence>
<feature type="transmembrane region" description="Helical" evidence="6">
    <location>
        <begin position="169"/>
        <end position="185"/>
    </location>
</feature>
<dbReference type="EMBL" id="KE007225">
    <property type="protein sequence ID" value="EOR04060.1"/>
    <property type="molecule type" value="Genomic_DNA"/>
</dbReference>
<evidence type="ECO:0000256" key="3">
    <source>
        <dbReference type="ARBA" id="ARBA00022989"/>
    </source>
</evidence>
<feature type="transmembrane region" description="Helical" evidence="6">
    <location>
        <begin position="332"/>
        <end position="355"/>
    </location>
</feature>
<dbReference type="KEGG" id="wic:J056_002138"/>
<dbReference type="GO" id="GO:0016020">
    <property type="term" value="C:membrane"/>
    <property type="evidence" value="ECO:0007669"/>
    <property type="project" value="UniProtKB-SubCell"/>
</dbReference>
<dbReference type="Gene3D" id="1.10.3730.20">
    <property type="match status" value="1"/>
</dbReference>
<feature type="compositionally biased region" description="Basic and acidic residues" evidence="5">
    <location>
        <begin position="420"/>
        <end position="429"/>
    </location>
</feature>
<feature type="transmembrane region" description="Helical" evidence="6">
    <location>
        <begin position="108"/>
        <end position="131"/>
    </location>
</feature>
<feature type="region of interest" description="Disordered" evidence="5">
    <location>
        <begin position="420"/>
        <end position="500"/>
    </location>
</feature>
<evidence type="ECO:0000256" key="1">
    <source>
        <dbReference type="ARBA" id="ARBA00004141"/>
    </source>
</evidence>
<feature type="transmembrane region" description="Helical" evidence="6">
    <location>
        <begin position="137"/>
        <end position="157"/>
    </location>
</feature>
<proteinExistence type="predicted"/>
<dbReference type="Pfam" id="PF05653">
    <property type="entry name" value="Mg_trans_NIPA"/>
    <property type="match status" value="2"/>
</dbReference>
<dbReference type="PANTHER" id="PTHR12570">
    <property type="match status" value="1"/>
</dbReference>
<evidence type="ECO:0008006" key="9">
    <source>
        <dbReference type="Google" id="ProtNLM"/>
    </source>
</evidence>
<evidence type="ECO:0000256" key="6">
    <source>
        <dbReference type="SAM" id="Phobius"/>
    </source>
</evidence>
<dbReference type="OrthoDB" id="165382at2759"/>
<feature type="compositionally biased region" description="Acidic residues" evidence="5">
    <location>
        <begin position="456"/>
        <end position="479"/>
    </location>
</feature>
<dbReference type="OMA" id="LWTRGNW"/>
<dbReference type="InterPro" id="IPR008521">
    <property type="entry name" value="Mg_trans_NIPA"/>
</dbReference>
<feature type="transmembrane region" description="Helical" evidence="6">
    <location>
        <begin position="66"/>
        <end position="87"/>
    </location>
</feature>
<evidence type="ECO:0000256" key="4">
    <source>
        <dbReference type="ARBA" id="ARBA00023136"/>
    </source>
</evidence>
<dbReference type="eggNOG" id="ENOG502QU4F">
    <property type="taxonomic scope" value="Eukaryota"/>
</dbReference>
<keyword evidence="4 6" id="KW-0472">Membrane</keyword>
<evidence type="ECO:0000313" key="8">
    <source>
        <dbReference type="Proteomes" id="UP000014064"/>
    </source>
</evidence>
<reference evidence="8" key="1">
    <citation type="journal article" date="2013" name="BMC Genomics">
        <title>Genome and transcriptome sequencing of the halophilic fungus Wallemia ichthyophaga: haloadaptations present and absent.</title>
        <authorList>
            <person name="Zajc J."/>
            <person name="Liu Y."/>
            <person name="Dai W."/>
            <person name="Yang Z."/>
            <person name="Hu J."/>
            <person name="Gostincar C."/>
            <person name="Gunde-Cimerman N."/>
        </authorList>
    </citation>
    <scope>NUCLEOTIDE SEQUENCE [LARGE SCALE GENOMIC DNA]</scope>
    <source>
        <strain evidence="8">EXF-994 / CBS 113033</strain>
    </source>
</reference>
<feature type="transmembrane region" description="Helical" evidence="6">
    <location>
        <begin position="205"/>
        <end position="225"/>
    </location>
</feature>
<feature type="region of interest" description="Disordered" evidence="5">
    <location>
        <begin position="1"/>
        <end position="59"/>
    </location>
</feature>
<comment type="subcellular location">
    <subcellularLocation>
        <location evidence="1">Membrane</location>
        <topology evidence="1">Multi-pass membrane protein</topology>
    </subcellularLocation>
</comment>
<dbReference type="GO" id="GO:0015095">
    <property type="term" value="F:magnesium ion transmembrane transporter activity"/>
    <property type="evidence" value="ECO:0007669"/>
    <property type="project" value="InterPro"/>
</dbReference>
<dbReference type="RefSeq" id="XP_009266277.1">
    <property type="nucleotide sequence ID" value="XM_009268002.1"/>
</dbReference>
<keyword evidence="3 6" id="KW-1133">Transmembrane helix</keyword>
<dbReference type="AlphaFoldDB" id="R9APS5"/>
<dbReference type="PANTHER" id="PTHR12570:SF82">
    <property type="entry name" value="NIPA-LIKE PROTEIN 3"/>
    <property type="match status" value="1"/>
</dbReference>
<dbReference type="HOGENOM" id="CLU_033925_0_0_1"/>
<evidence type="ECO:0000256" key="2">
    <source>
        <dbReference type="ARBA" id="ARBA00022692"/>
    </source>
</evidence>
<sequence>MSAQDESDLKDLSGNVDQLTDGISSAEDISGTDGADVTDGVNVTDGADVTDDTPKQPSTGSQVGSFFIGLTIIFIASLMNSIGLNIVQKDHLHNQSLPKVSQRRDLKRPLWILGMSLYIISQLLGSTLALQYMRAEFVAPLGSSNLIFNFLIANYMLNIPITKRDIQGTLLIVLGVIGIVSFGSVNDGISDMLDINVLIDLWGRVAWLLWFFFLVFVTVSVYVIGLDLEKVSVRRADESGNKTPTSNHPPNLGHLKSLLYNCRGFFTGIRAKVFNSLENLVGSVPDASLKRLVGLVWAIEGGIMASECLILAKATVKLVSTQLAHNDASNQFAHPLFILTVLLLAMTAIGQIICLNKALALFDTTMVVPIFYGLYTSIGFINTLIFMNQLMAFRAWVLWCIGLSTMLLLGGVFLLSAKKPSSEKPKEESTNDEIPLNATRADGEIDVEASRGNKSDDEDYNDDDVVWDIGEASDEDDIGDVSKPLRKQQPETQSDPNSNT</sequence>
<dbReference type="InterPro" id="IPR037185">
    <property type="entry name" value="EmrE-like"/>
</dbReference>
<feature type="transmembrane region" description="Helical" evidence="6">
    <location>
        <begin position="367"/>
        <end position="387"/>
    </location>
</feature>
<organism evidence="7 8">
    <name type="scientific">Wallemia ichthyophaga (strain EXF-994 / CBS 113033)</name>
    <dbReference type="NCBI Taxonomy" id="1299270"/>
    <lineage>
        <taxon>Eukaryota</taxon>
        <taxon>Fungi</taxon>
        <taxon>Dikarya</taxon>
        <taxon>Basidiomycota</taxon>
        <taxon>Wallemiomycotina</taxon>
        <taxon>Wallemiomycetes</taxon>
        <taxon>Wallemiales</taxon>
        <taxon>Wallemiaceae</taxon>
        <taxon>Wallemia</taxon>
    </lineage>
</organism>
<gene>
    <name evidence="7" type="ORF">J056_002138</name>
</gene>
<protein>
    <recommendedName>
        <fullName evidence="9">Magnesium transporter NIPA8</fullName>
    </recommendedName>
</protein>
<dbReference type="Proteomes" id="UP000014064">
    <property type="component" value="Unassembled WGS sequence"/>
</dbReference>
<dbReference type="SUPFAM" id="SSF103481">
    <property type="entry name" value="Multidrug resistance efflux transporter EmrE"/>
    <property type="match status" value="1"/>
</dbReference>